<name>L8GJ79_ACACF</name>
<evidence type="ECO:0000313" key="2">
    <source>
        <dbReference type="EMBL" id="ELR13067.1"/>
    </source>
</evidence>
<feature type="transmembrane region" description="Helical" evidence="1">
    <location>
        <begin position="81"/>
        <end position="101"/>
    </location>
</feature>
<keyword evidence="1" id="KW-0472">Membrane</keyword>
<evidence type="ECO:0000256" key="1">
    <source>
        <dbReference type="SAM" id="Phobius"/>
    </source>
</evidence>
<gene>
    <name evidence="2" type="ORF">ACA1_097520</name>
</gene>
<evidence type="ECO:0000313" key="3">
    <source>
        <dbReference type="Proteomes" id="UP000011083"/>
    </source>
</evidence>
<dbReference type="EMBL" id="KB008103">
    <property type="protein sequence ID" value="ELR13067.1"/>
    <property type="molecule type" value="Genomic_DNA"/>
</dbReference>
<dbReference type="RefSeq" id="XP_004335080.1">
    <property type="nucleotide sequence ID" value="XM_004335032.1"/>
</dbReference>
<keyword evidence="3" id="KW-1185">Reference proteome</keyword>
<sequence length="170" mass="18982">MAFDFKVIIAAGVLMAAHALCFILWISGWGASKQLESKEAGGADPSQPFVYYFVWGLFMSLTIMATTVVSALVPWSLAKRVAHLATIFFIILFIIPLSFVMGQTTQQFTYSDCGDLSGDAKDMCNGFKTVFVSTFFYMFVLAGKFIFAMVLYQRETVEGDSNFRQSFDRT</sequence>
<accession>L8GJ79</accession>
<dbReference type="KEGG" id="acan:ACA1_097520"/>
<reference evidence="2 3" key="1">
    <citation type="journal article" date="2013" name="Genome Biol.">
        <title>Genome of Acanthamoeba castellanii highlights extensive lateral gene transfer and early evolution of tyrosine kinase signaling.</title>
        <authorList>
            <person name="Clarke M."/>
            <person name="Lohan A.J."/>
            <person name="Liu B."/>
            <person name="Lagkouvardos I."/>
            <person name="Roy S."/>
            <person name="Zafar N."/>
            <person name="Bertelli C."/>
            <person name="Schilde C."/>
            <person name="Kianianmomeni A."/>
            <person name="Burglin T.R."/>
            <person name="Frech C."/>
            <person name="Turcotte B."/>
            <person name="Kopec K.O."/>
            <person name="Synnott J.M."/>
            <person name="Choo C."/>
            <person name="Paponov I."/>
            <person name="Finkler A."/>
            <person name="Soon Heng Tan C."/>
            <person name="Hutchins A.P."/>
            <person name="Weinmeier T."/>
            <person name="Rattei T."/>
            <person name="Chu J.S."/>
            <person name="Gimenez G."/>
            <person name="Irimia M."/>
            <person name="Rigden D.J."/>
            <person name="Fitzpatrick D.A."/>
            <person name="Lorenzo-Morales J."/>
            <person name="Bateman A."/>
            <person name="Chiu C.H."/>
            <person name="Tang P."/>
            <person name="Hegemann P."/>
            <person name="Fromm H."/>
            <person name="Raoult D."/>
            <person name="Greub G."/>
            <person name="Miranda-Saavedra D."/>
            <person name="Chen N."/>
            <person name="Nash P."/>
            <person name="Ginger M.L."/>
            <person name="Horn M."/>
            <person name="Schaap P."/>
            <person name="Caler L."/>
            <person name="Loftus B."/>
        </authorList>
    </citation>
    <scope>NUCLEOTIDE SEQUENCE [LARGE SCALE GENOMIC DNA]</scope>
    <source>
        <strain evidence="2 3">Neff</strain>
    </source>
</reference>
<keyword evidence="1" id="KW-0812">Transmembrane</keyword>
<organism evidence="2 3">
    <name type="scientific">Acanthamoeba castellanii (strain ATCC 30010 / Neff)</name>
    <dbReference type="NCBI Taxonomy" id="1257118"/>
    <lineage>
        <taxon>Eukaryota</taxon>
        <taxon>Amoebozoa</taxon>
        <taxon>Discosea</taxon>
        <taxon>Longamoebia</taxon>
        <taxon>Centramoebida</taxon>
        <taxon>Acanthamoebidae</taxon>
        <taxon>Acanthamoeba</taxon>
    </lineage>
</organism>
<dbReference type="VEuPathDB" id="AmoebaDB:ACA1_097520"/>
<proteinExistence type="predicted"/>
<dbReference type="GeneID" id="14913664"/>
<dbReference type="Proteomes" id="UP000011083">
    <property type="component" value="Unassembled WGS sequence"/>
</dbReference>
<keyword evidence="1" id="KW-1133">Transmembrane helix</keyword>
<dbReference type="AlphaFoldDB" id="L8GJ79"/>
<feature type="transmembrane region" description="Helical" evidence="1">
    <location>
        <begin position="7"/>
        <end position="29"/>
    </location>
</feature>
<feature type="transmembrane region" description="Helical" evidence="1">
    <location>
        <begin position="130"/>
        <end position="152"/>
    </location>
</feature>
<protein>
    <submittedName>
        <fullName evidence="2">Uncharacterized protein</fullName>
    </submittedName>
</protein>
<feature type="transmembrane region" description="Helical" evidence="1">
    <location>
        <begin position="49"/>
        <end position="74"/>
    </location>
</feature>